<dbReference type="AlphaFoldDB" id="A0A1G9Y6N5"/>
<dbReference type="Pfam" id="PF25938">
    <property type="entry name" value="DUF7981"/>
    <property type="match status" value="1"/>
</dbReference>
<dbReference type="EMBL" id="FNIA01000013">
    <property type="protein sequence ID" value="SDN04211.1"/>
    <property type="molecule type" value="Genomic_DNA"/>
</dbReference>
<dbReference type="InterPro" id="IPR058287">
    <property type="entry name" value="DUF7981"/>
</dbReference>
<evidence type="ECO:0000313" key="4">
    <source>
        <dbReference type="Proteomes" id="UP000199370"/>
    </source>
</evidence>
<dbReference type="Proteomes" id="UP000199370">
    <property type="component" value="Unassembled WGS sequence"/>
</dbReference>
<reference evidence="3 4" key="1">
    <citation type="submission" date="2016-10" db="EMBL/GenBank/DDBJ databases">
        <authorList>
            <person name="de Groot N.N."/>
        </authorList>
    </citation>
    <scope>NUCLEOTIDE SEQUENCE [LARGE SCALE GENOMIC DNA]</scope>
    <source>
        <strain evidence="4">EB21,IBRC-M 10013,KCTC 4048</strain>
    </source>
</reference>
<accession>A0A1G9Y6N5</accession>
<evidence type="ECO:0000259" key="2">
    <source>
        <dbReference type="Pfam" id="PF25938"/>
    </source>
</evidence>
<gene>
    <name evidence="3" type="ORF">SAMN05192554_11311</name>
</gene>
<dbReference type="STRING" id="996166.SAMN05192554_11311"/>
<keyword evidence="1" id="KW-1133">Transmembrane helix</keyword>
<keyword evidence="1" id="KW-0812">Transmembrane</keyword>
<keyword evidence="1" id="KW-0472">Membrane</keyword>
<keyword evidence="4" id="KW-1185">Reference proteome</keyword>
<evidence type="ECO:0000256" key="1">
    <source>
        <dbReference type="SAM" id="Phobius"/>
    </source>
</evidence>
<protein>
    <recommendedName>
        <fullName evidence="2">DUF7981 domain-containing protein</fullName>
    </recommendedName>
</protein>
<name>A0A1G9Y6N5_9EURY</name>
<dbReference type="OrthoDB" id="307419at2157"/>
<organism evidence="3 4">
    <name type="scientific">Haloarchaeobius iranensis</name>
    <dbReference type="NCBI Taxonomy" id="996166"/>
    <lineage>
        <taxon>Archaea</taxon>
        <taxon>Methanobacteriati</taxon>
        <taxon>Methanobacteriota</taxon>
        <taxon>Stenosarchaea group</taxon>
        <taxon>Halobacteria</taxon>
        <taxon>Halobacteriales</taxon>
        <taxon>Halorubellaceae</taxon>
        <taxon>Haloarchaeobius</taxon>
    </lineage>
</organism>
<feature type="transmembrane region" description="Helical" evidence="1">
    <location>
        <begin position="35"/>
        <end position="56"/>
    </location>
</feature>
<dbReference type="RefSeq" id="WP_089734210.1">
    <property type="nucleotide sequence ID" value="NZ_FNIA01000013.1"/>
</dbReference>
<feature type="domain" description="DUF7981" evidence="2">
    <location>
        <begin position="1"/>
        <end position="66"/>
    </location>
</feature>
<evidence type="ECO:0000313" key="3">
    <source>
        <dbReference type="EMBL" id="SDN04211.1"/>
    </source>
</evidence>
<proteinExistence type="predicted"/>
<feature type="transmembrane region" description="Helical" evidence="1">
    <location>
        <begin position="7"/>
        <end position="29"/>
    </location>
</feature>
<sequence length="66" mass="6836">MNERTKSALLWGAVGVFAFLVLHQGYVFVGGRGVGILPAIGVAVVVGAAVAVAAYVGEVRLLRRGR</sequence>